<sequence length="52" mass="5774">MSYPHHNQNTENGQMPPLAERRGSGTHPPMTATRQVRRSAAPEAEEDSKGEM</sequence>
<evidence type="ECO:0000313" key="2">
    <source>
        <dbReference type="EMBL" id="SCM78024.1"/>
    </source>
</evidence>
<proteinExistence type="predicted"/>
<feature type="compositionally biased region" description="Polar residues" evidence="1">
    <location>
        <begin position="1"/>
        <end position="13"/>
    </location>
</feature>
<dbReference type="AlphaFoldDB" id="A0A212LKI7"/>
<organism evidence="2">
    <name type="scientific">uncultured Pleomorphomonas sp</name>
    <dbReference type="NCBI Taxonomy" id="442121"/>
    <lineage>
        <taxon>Bacteria</taxon>
        <taxon>Pseudomonadati</taxon>
        <taxon>Pseudomonadota</taxon>
        <taxon>Alphaproteobacteria</taxon>
        <taxon>Hyphomicrobiales</taxon>
        <taxon>Pleomorphomonadaceae</taxon>
        <taxon>Pleomorphomonas</taxon>
        <taxon>environmental samples</taxon>
    </lineage>
</organism>
<reference evidence="2" key="1">
    <citation type="submission" date="2016-08" db="EMBL/GenBank/DDBJ databases">
        <authorList>
            <person name="Seilhamer J.J."/>
        </authorList>
    </citation>
    <scope>NUCLEOTIDE SEQUENCE</scope>
    <source>
        <strain evidence="2">86</strain>
    </source>
</reference>
<name>A0A212LKI7_9HYPH</name>
<gene>
    <name evidence="2" type="ORF">KL86PLE_60346</name>
</gene>
<dbReference type="EMBL" id="FMJD01000010">
    <property type="protein sequence ID" value="SCM78024.1"/>
    <property type="molecule type" value="Genomic_DNA"/>
</dbReference>
<protein>
    <submittedName>
        <fullName evidence="2">Uncharacterized protein</fullName>
    </submittedName>
</protein>
<evidence type="ECO:0000256" key="1">
    <source>
        <dbReference type="SAM" id="MobiDB-lite"/>
    </source>
</evidence>
<feature type="region of interest" description="Disordered" evidence="1">
    <location>
        <begin position="1"/>
        <end position="52"/>
    </location>
</feature>
<accession>A0A212LKI7</accession>